<dbReference type="GO" id="GO:0050660">
    <property type="term" value="F:flavin adenine dinucleotide binding"/>
    <property type="evidence" value="ECO:0007669"/>
    <property type="project" value="InterPro"/>
</dbReference>
<comment type="similarity">
    <text evidence="2">Belongs to the GMC oxidoreductase family.</text>
</comment>
<dbReference type="GO" id="GO:0016614">
    <property type="term" value="F:oxidoreductase activity, acting on CH-OH group of donors"/>
    <property type="evidence" value="ECO:0007669"/>
    <property type="project" value="InterPro"/>
</dbReference>
<reference evidence="8 9" key="1">
    <citation type="submission" date="2015-04" db="EMBL/GenBank/DDBJ databases">
        <title>Draft Genome Sequence of the Novel Agar-Digesting Marine Bacterium Q1.</title>
        <authorList>
            <person name="Li Y."/>
            <person name="Li D."/>
            <person name="Chen G."/>
            <person name="Du Z."/>
        </authorList>
    </citation>
    <scope>NUCLEOTIDE SEQUENCE [LARGE SCALE GENOMIC DNA]</scope>
    <source>
        <strain evidence="8 9">Q1</strain>
    </source>
</reference>
<dbReference type="Gene3D" id="3.50.50.60">
    <property type="entry name" value="FAD/NAD(P)-binding domain"/>
    <property type="match status" value="2"/>
</dbReference>
<dbReference type="Pfam" id="PF00732">
    <property type="entry name" value="GMC_oxred_N"/>
    <property type="match status" value="1"/>
</dbReference>
<sequence>MSQVYDVIVVGSGITGGWAAKEFCEKGFKTLVIERGRNVEHRGSEYTDMQAPWEIQNRNLLEESLEEEDRYSNIRGKGYFKKATQQFFTDDKEHPISYPEDKPFKWVRSYQLGGRSVTWGRQVLRWGPKDFEANAKDGHGVPWPIGYDDLAPWYDYVESFIGVSANKDGLDVLPDGVFQKPWEMSAAEKVISQNLKKKYTDRHLIIGRAANITEPTQEQMELGRGKCQARSYCKRGCSFGGYFSSLSATLPAAKRTGNLDLVTDAIVYSVDYDETTGKAKGVTVIDTNTKEKRSYQARVVFLCASALASIQILLNSKSKTFPNGIANSSGTVGHYIMDHFTGVIANGDVPGVEDKYGYGRRPIATYIPNYRHEQKDGVDFIRGYGYQATAQQRSNTGTHAQKIGIGAEVKDNSNQPSNWRFLALMYGEMLPYFENHARLHPTKKDQWGIPLLHIDAELKQNERNMIKQASVDIKEILEVGGCQDIKINETPEDQHIQIGDRIHEMGGACMGDDPKVSVLNKWSQSHDVPNLFVTDGACMSSCATQNPSLTYMAITARAADYAAKLLASNTL</sequence>
<dbReference type="AlphaFoldDB" id="A0A0J8GW00"/>
<comment type="caution">
    <text evidence="8">The sequence shown here is derived from an EMBL/GenBank/DDBJ whole genome shotgun (WGS) entry which is preliminary data.</text>
</comment>
<keyword evidence="3" id="KW-0285">Flavoprotein</keyword>
<evidence type="ECO:0000313" key="9">
    <source>
        <dbReference type="Proteomes" id="UP000037600"/>
    </source>
</evidence>
<dbReference type="OrthoDB" id="9787779at2"/>
<keyword evidence="5" id="KW-0560">Oxidoreductase</keyword>
<organism evidence="8 9">
    <name type="scientific">Catenovulum maritimum</name>
    <dbReference type="NCBI Taxonomy" id="1513271"/>
    <lineage>
        <taxon>Bacteria</taxon>
        <taxon>Pseudomonadati</taxon>
        <taxon>Pseudomonadota</taxon>
        <taxon>Gammaproteobacteria</taxon>
        <taxon>Alteromonadales</taxon>
        <taxon>Alteromonadaceae</taxon>
        <taxon>Catenovulum</taxon>
    </lineage>
</organism>
<dbReference type="PANTHER" id="PTHR42784:SF1">
    <property type="entry name" value="PYRANOSE 2-OXIDASE"/>
    <property type="match status" value="1"/>
</dbReference>
<name>A0A0J8GW00_9ALTE</name>
<dbReference type="InterPro" id="IPR051473">
    <property type="entry name" value="P2Ox-like"/>
</dbReference>
<evidence type="ECO:0000256" key="3">
    <source>
        <dbReference type="ARBA" id="ARBA00022630"/>
    </source>
</evidence>
<feature type="domain" description="Glucose-methanol-choline oxidoreductase N-terminal" evidence="6">
    <location>
        <begin position="83"/>
        <end position="339"/>
    </location>
</feature>
<comment type="cofactor">
    <cofactor evidence="1">
        <name>FAD</name>
        <dbReference type="ChEBI" id="CHEBI:57692"/>
    </cofactor>
</comment>
<dbReference type="InterPro" id="IPR000172">
    <property type="entry name" value="GMC_OxRdtase_N"/>
</dbReference>
<accession>A0A0J8GW00</accession>
<keyword evidence="4" id="KW-0274">FAD</keyword>
<protein>
    <submittedName>
        <fullName evidence="8">GMC family oxidoreductase</fullName>
    </submittedName>
</protein>
<dbReference type="SUPFAM" id="SSF51905">
    <property type="entry name" value="FAD/NAD(P)-binding domain"/>
    <property type="match status" value="1"/>
</dbReference>
<dbReference type="Pfam" id="PF05199">
    <property type="entry name" value="GMC_oxred_C"/>
    <property type="match status" value="1"/>
</dbReference>
<keyword evidence="9" id="KW-1185">Reference proteome</keyword>
<dbReference type="RefSeq" id="WP_048692983.1">
    <property type="nucleotide sequence ID" value="NZ_KQ130493.1"/>
</dbReference>
<dbReference type="InterPro" id="IPR007867">
    <property type="entry name" value="GMC_OxRtase_C"/>
</dbReference>
<evidence type="ECO:0000256" key="4">
    <source>
        <dbReference type="ARBA" id="ARBA00022827"/>
    </source>
</evidence>
<evidence type="ECO:0000259" key="7">
    <source>
        <dbReference type="Pfam" id="PF05199"/>
    </source>
</evidence>
<evidence type="ECO:0000259" key="6">
    <source>
        <dbReference type="Pfam" id="PF00732"/>
    </source>
</evidence>
<gene>
    <name evidence="8" type="ORF">XM47_12475</name>
</gene>
<evidence type="ECO:0000313" key="8">
    <source>
        <dbReference type="EMBL" id="KMT64848.1"/>
    </source>
</evidence>
<dbReference type="Proteomes" id="UP000037600">
    <property type="component" value="Unassembled WGS sequence"/>
</dbReference>
<evidence type="ECO:0000256" key="2">
    <source>
        <dbReference type="ARBA" id="ARBA00010790"/>
    </source>
</evidence>
<dbReference type="EMBL" id="LAZL01000020">
    <property type="protein sequence ID" value="KMT64848.1"/>
    <property type="molecule type" value="Genomic_DNA"/>
</dbReference>
<feature type="domain" description="Glucose-methanol-choline oxidoreductase C-terminal" evidence="7">
    <location>
        <begin position="438"/>
        <end position="554"/>
    </location>
</feature>
<dbReference type="PATRIC" id="fig|1513271.3.peg.2545"/>
<dbReference type="SUPFAM" id="SSF54373">
    <property type="entry name" value="FAD-linked reductases, C-terminal domain"/>
    <property type="match status" value="1"/>
</dbReference>
<dbReference type="STRING" id="1513271.XM47_12475"/>
<evidence type="ECO:0000256" key="1">
    <source>
        <dbReference type="ARBA" id="ARBA00001974"/>
    </source>
</evidence>
<evidence type="ECO:0000256" key="5">
    <source>
        <dbReference type="ARBA" id="ARBA00023002"/>
    </source>
</evidence>
<proteinExistence type="inferred from homology"/>
<dbReference type="InterPro" id="IPR036188">
    <property type="entry name" value="FAD/NAD-bd_sf"/>
</dbReference>
<dbReference type="PANTHER" id="PTHR42784">
    <property type="entry name" value="PYRANOSE 2-OXIDASE"/>
    <property type="match status" value="1"/>
</dbReference>